<dbReference type="Gene3D" id="3.10.350.10">
    <property type="entry name" value="LysM domain"/>
    <property type="match status" value="1"/>
</dbReference>
<organism evidence="3 4">
    <name type="scientific">Serratia surfactantfaciens</name>
    <dbReference type="NCBI Taxonomy" id="2741499"/>
    <lineage>
        <taxon>Bacteria</taxon>
        <taxon>Pseudomonadati</taxon>
        <taxon>Pseudomonadota</taxon>
        <taxon>Gammaproteobacteria</taxon>
        <taxon>Enterobacterales</taxon>
        <taxon>Yersiniaceae</taxon>
        <taxon>Serratia</taxon>
    </lineage>
</organism>
<evidence type="ECO:0000313" key="3">
    <source>
        <dbReference type="EMBL" id="MBH1922791.1"/>
    </source>
</evidence>
<name>A0ABS0M590_9GAMM</name>
<dbReference type="InterPro" id="IPR018392">
    <property type="entry name" value="LysM"/>
</dbReference>
<dbReference type="PANTHER" id="PTHR21666:SF269">
    <property type="entry name" value="METALLOENDOPEPTIDASE"/>
    <property type="match status" value="1"/>
</dbReference>
<protein>
    <submittedName>
        <fullName evidence="3">Peptidoglycan DD-metalloendopeptidase family protein</fullName>
    </submittedName>
</protein>
<evidence type="ECO:0000259" key="2">
    <source>
        <dbReference type="PROSITE" id="PS51782"/>
    </source>
</evidence>
<feature type="compositionally biased region" description="Basic and acidic residues" evidence="1">
    <location>
        <begin position="9"/>
        <end position="18"/>
    </location>
</feature>
<feature type="domain" description="LysM" evidence="2">
    <location>
        <begin position="66"/>
        <end position="110"/>
    </location>
</feature>
<dbReference type="InterPro" id="IPR036779">
    <property type="entry name" value="LysM_dom_sf"/>
</dbReference>
<dbReference type="NCBIfam" id="NF040883">
    <property type="entry name" value="amid_act_ActS"/>
    <property type="match status" value="1"/>
</dbReference>
<proteinExistence type="predicted"/>
<dbReference type="Gene3D" id="2.70.70.10">
    <property type="entry name" value="Glucose Permease (Domain IIA)"/>
    <property type="match status" value="1"/>
</dbReference>
<dbReference type="InterPro" id="IPR016047">
    <property type="entry name" value="M23ase_b-sheet_dom"/>
</dbReference>
<dbReference type="Proteomes" id="UP000635335">
    <property type="component" value="Unassembled WGS sequence"/>
</dbReference>
<dbReference type="SMART" id="SM00257">
    <property type="entry name" value="LysM"/>
    <property type="match status" value="1"/>
</dbReference>
<sequence length="269" mass="29171">MLHCAADAHQNRNDDRGQDLSTGSKLAGWRRIAVCLTLGLLLAGCSGKNTYNRDYDKLPKGSYTGKSYTVKRGDTLYYIAWITDSEVSDLARINKIRAPYNLEVGQKLRLSGGAPTKTAATRRKTSSSAAIAKQTPPPGAARCWRWPTSGRIVQAYSNSDGGNKGIDIAGKRGQPIYASAKGKVVYVGNQLRGYGNLIMIKHGEDFITAYAHNDTTLVRNGQDVKAGQKIGTMGSTGTDSVFLHFQIRYRATALDPQHYLPPQGSSPSC</sequence>
<feature type="region of interest" description="Disordered" evidence="1">
    <location>
        <begin position="1"/>
        <end position="20"/>
    </location>
</feature>
<evidence type="ECO:0000313" key="4">
    <source>
        <dbReference type="Proteomes" id="UP000635335"/>
    </source>
</evidence>
<dbReference type="InterPro" id="IPR050570">
    <property type="entry name" value="Cell_wall_metabolism_enzyme"/>
</dbReference>
<evidence type="ECO:0000256" key="1">
    <source>
        <dbReference type="SAM" id="MobiDB-lite"/>
    </source>
</evidence>
<dbReference type="InterPro" id="IPR011055">
    <property type="entry name" value="Dup_hybrid_motif"/>
</dbReference>
<gene>
    <name evidence="3" type="ORF">I5U16_21815</name>
</gene>
<dbReference type="Pfam" id="PF01476">
    <property type="entry name" value="LysM"/>
    <property type="match status" value="1"/>
</dbReference>
<dbReference type="EMBL" id="JADUMB010000010">
    <property type="protein sequence ID" value="MBH1922791.1"/>
    <property type="molecule type" value="Genomic_DNA"/>
</dbReference>
<accession>A0ABS0M590</accession>
<dbReference type="CDD" id="cd00118">
    <property type="entry name" value="LysM"/>
    <property type="match status" value="1"/>
</dbReference>
<reference evidence="3 4" key="1">
    <citation type="submission" date="2020-11" db="EMBL/GenBank/DDBJ databases">
        <title>Enhanced detection system for hospital associated transmission using whole genome sequencing surveillance.</title>
        <authorList>
            <person name="Harrison L.H."/>
            <person name="Van Tyne D."/>
            <person name="Marsh J.W."/>
            <person name="Griffith M.P."/>
            <person name="Snyder D.J."/>
            <person name="Cooper V.S."/>
            <person name="Mustapha M."/>
        </authorList>
    </citation>
    <scope>NUCLEOTIDE SEQUENCE [LARGE SCALE GENOMIC DNA]</scope>
    <source>
        <strain evidence="3 4">SER00227</strain>
    </source>
</reference>
<feature type="region of interest" description="Disordered" evidence="1">
    <location>
        <begin position="113"/>
        <end position="140"/>
    </location>
</feature>
<dbReference type="InterPro" id="IPR053529">
    <property type="entry name" value="Peptidase_M23B"/>
</dbReference>
<dbReference type="SUPFAM" id="SSF51261">
    <property type="entry name" value="Duplicated hybrid motif"/>
    <property type="match status" value="1"/>
</dbReference>
<dbReference type="CDD" id="cd12797">
    <property type="entry name" value="M23_peptidase"/>
    <property type="match status" value="1"/>
</dbReference>
<dbReference type="PROSITE" id="PS51782">
    <property type="entry name" value="LYSM"/>
    <property type="match status" value="1"/>
</dbReference>
<keyword evidence="4" id="KW-1185">Reference proteome</keyword>
<dbReference type="PANTHER" id="PTHR21666">
    <property type="entry name" value="PEPTIDASE-RELATED"/>
    <property type="match status" value="1"/>
</dbReference>
<dbReference type="Pfam" id="PF01551">
    <property type="entry name" value="Peptidase_M23"/>
    <property type="match status" value="1"/>
</dbReference>
<comment type="caution">
    <text evidence="3">The sequence shown here is derived from an EMBL/GenBank/DDBJ whole genome shotgun (WGS) entry which is preliminary data.</text>
</comment>